<proteinExistence type="predicted"/>
<dbReference type="InterPro" id="IPR009839">
    <property type="entry name" value="SseB_N"/>
</dbReference>
<evidence type="ECO:0000313" key="3">
    <source>
        <dbReference type="Proteomes" id="UP001230328"/>
    </source>
</evidence>
<evidence type="ECO:0000313" key="2">
    <source>
        <dbReference type="EMBL" id="MDQ1032032.1"/>
    </source>
</evidence>
<feature type="domain" description="SseB protein N-terminal" evidence="1">
    <location>
        <begin position="39"/>
        <end position="125"/>
    </location>
</feature>
<reference evidence="2 3" key="1">
    <citation type="submission" date="2023-07" db="EMBL/GenBank/DDBJ databases">
        <title>Comparative genomics of wheat-associated soil bacteria to identify genetic determinants of phenazine resistance.</title>
        <authorList>
            <person name="Mouncey N."/>
        </authorList>
    </citation>
    <scope>NUCLEOTIDE SEQUENCE [LARGE SCALE GENOMIC DNA]</scope>
    <source>
        <strain evidence="2 3">V2I4</strain>
    </source>
</reference>
<dbReference type="EMBL" id="JAUSZI010000002">
    <property type="protein sequence ID" value="MDQ1032032.1"/>
    <property type="molecule type" value="Genomic_DNA"/>
</dbReference>
<evidence type="ECO:0000259" key="1">
    <source>
        <dbReference type="Pfam" id="PF07179"/>
    </source>
</evidence>
<dbReference type="Proteomes" id="UP001230328">
    <property type="component" value="Unassembled WGS sequence"/>
</dbReference>
<keyword evidence="3" id="KW-1185">Reference proteome</keyword>
<gene>
    <name evidence="2" type="ORF">QF035_009614</name>
</gene>
<dbReference type="Pfam" id="PF07179">
    <property type="entry name" value="SseB"/>
    <property type="match status" value="1"/>
</dbReference>
<organism evidence="2 3">
    <name type="scientific">Streptomyces umbrinus</name>
    <dbReference type="NCBI Taxonomy" id="67370"/>
    <lineage>
        <taxon>Bacteria</taxon>
        <taxon>Bacillati</taxon>
        <taxon>Actinomycetota</taxon>
        <taxon>Actinomycetes</taxon>
        <taxon>Kitasatosporales</taxon>
        <taxon>Streptomycetaceae</taxon>
        <taxon>Streptomyces</taxon>
        <taxon>Streptomyces phaeochromogenes group</taxon>
    </lineage>
</organism>
<dbReference type="RefSeq" id="WP_307528549.1">
    <property type="nucleotide sequence ID" value="NZ_JAUSZI010000002.1"/>
</dbReference>
<protein>
    <recommendedName>
        <fullName evidence="1">SseB protein N-terminal domain-containing protein</fullName>
    </recommendedName>
</protein>
<sequence>MNGSLHETTISEDASEASDASDVILRALSVLAHNGLDGDARTRLAGTEVLVPASDTETRKLILPVIGRAVLVFTSEERMAQALPDVQCYHLVPLGMIPAHWPVRGLTLVIDPGSPEAVTLSAEGVHLLLGPPLKAA</sequence>
<comment type="caution">
    <text evidence="2">The sequence shown here is derived from an EMBL/GenBank/DDBJ whole genome shotgun (WGS) entry which is preliminary data.</text>
</comment>
<accession>A0ABU0T8Y4</accession>
<name>A0ABU0T8Y4_9ACTN</name>